<reference evidence="1" key="1">
    <citation type="submission" date="2022-04" db="EMBL/GenBank/DDBJ databases">
        <title>Genome of the entomopathogenic fungus Entomophthora muscae.</title>
        <authorList>
            <person name="Elya C."/>
            <person name="Lovett B.R."/>
            <person name="Lee E."/>
            <person name="Macias A.M."/>
            <person name="Hajek A.E."/>
            <person name="De Bivort B.L."/>
            <person name="Kasson M.T."/>
            <person name="De Fine Licht H.H."/>
            <person name="Stajich J.E."/>
        </authorList>
    </citation>
    <scope>NUCLEOTIDE SEQUENCE</scope>
    <source>
        <strain evidence="1">Berkeley</strain>
    </source>
</reference>
<accession>A0ACC2TTW8</accession>
<dbReference type="Proteomes" id="UP001165960">
    <property type="component" value="Unassembled WGS sequence"/>
</dbReference>
<dbReference type="EMBL" id="QTSX02002169">
    <property type="protein sequence ID" value="KAJ9077960.1"/>
    <property type="molecule type" value="Genomic_DNA"/>
</dbReference>
<comment type="caution">
    <text evidence="1">The sequence shown here is derived from an EMBL/GenBank/DDBJ whole genome shotgun (WGS) entry which is preliminary data.</text>
</comment>
<protein>
    <submittedName>
        <fullName evidence="1">Phospholipid-translocating ATPase</fullName>
        <ecNumber evidence="1">3.6.-.-</ecNumber>
    </submittedName>
</protein>
<gene>
    <name evidence="1" type="primary">DNF2</name>
    <name evidence="1" type="ORF">DSO57_1011496</name>
</gene>
<dbReference type="EC" id="3.6.-.-" evidence="1"/>
<proteinExistence type="predicted"/>
<name>A0ACC2TTW8_9FUNG</name>
<organism evidence="1 2">
    <name type="scientific">Entomophthora muscae</name>
    <dbReference type="NCBI Taxonomy" id="34485"/>
    <lineage>
        <taxon>Eukaryota</taxon>
        <taxon>Fungi</taxon>
        <taxon>Fungi incertae sedis</taxon>
        <taxon>Zoopagomycota</taxon>
        <taxon>Entomophthoromycotina</taxon>
        <taxon>Entomophthoromycetes</taxon>
        <taxon>Entomophthorales</taxon>
        <taxon>Entomophthoraceae</taxon>
        <taxon>Entomophthora</taxon>
    </lineage>
</organism>
<sequence>MDSNVGWLRKYSSSAQRRWNSLFSFHNESSLEEDDDSKTSSFILRSKSYHREDVKRRIFFNLPLPDAKLDNKGLPAQQFKTNLIKTTKYTPITFLPKKSS</sequence>
<keyword evidence="1" id="KW-0378">Hydrolase</keyword>
<keyword evidence="2" id="KW-1185">Reference proteome</keyword>
<evidence type="ECO:0000313" key="2">
    <source>
        <dbReference type="Proteomes" id="UP001165960"/>
    </source>
</evidence>
<evidence type="ECO:0000313" key="1">
    <source>
        <dbReference type="EMBL" id="KAJ9077960.1"/>
    </source>
</evidence>